<feature type="domain" description="RxLR effector PexRD54 WY" evidence="7">
    <location>
        <begin position="22"/>
        <end position="60"/>
    </location>
</feature>
<dbReference type="Pfam" id="PF22748">
    <property type="entry name" value="PexRD54_WY"/>
    <property type="match status" value="2"/>
</dbReference>
<feature type="non-terminal residue" evidence="8">
    <location>
        <position position="257"/>
    </location>
</feature>
<dbReference type="GeneID" id="20652236"/>
<keyword evidence="4" id="KW-0964">Secreted</keyword>
<name>G5A929_PHYSP</name>
<dbReference type="GO" id="GO:0043657">
    <property type="term" value="C:host cell"/>
    <property type="evidence" value="ECO:0007669"/>
    <property type="project" value="UniProtKB-SubCell"/>
</dbReference>
<dbReference type="KEGG" id="psoj:PHYSODRAFT_424262"/>
<organism evidence="8 9">
    <name type="scientific">Phytophthora sojae (strain P6497)</name>
    <name type="common">Soybean stem and root rot agent</name>
    <name type="synonym">Phytophthora megasperma f. sp. glycines</name>
    <dbReference type="NCBI Taxonomy" id="1094619"/>
    <lineage>
        <taxon>Eukaryota</taxon>
        <taxon>Sar</taxon>
        <taxon>Stramenopiles</taxon>
        <taxon>Oomycota</taxon>
        <taxon>Peronosporomycetes</taxon>
        <taxon>Peronosporales</taxon>
        <taxon>Peronosporaceae</taxon>
        <taxon>Phytophthora</taxon>
    </lineage>
</organism>
<evidence type="ECO:0000313" key="8">
    <source>
        <dbReference type="EMBL" id="EGZ08405.1"/>
    </source>
</evidence>
<dbReference type="AlphaFoldDB" id="G5A929"/>
<dbReference type="OMA" id="INGWLSH"/>
<dbReference type="SMR" id="G5A929"/>
<evidence type="ECO:0000259" key="7">
    <source>
        <dbReference type="Pfam" id="PF22748"/>
    </source>
</evidence>
<evidence type="ECO:0000256" key="2">
    <source>
        <dbReference type="ARBA" id="ARBA00004613"/>
    </source>
</evidence>
<keyword evidence="6" id="KW-0843">Virulence</keyword>
<reference evidence="8 9" key="1">
    <citation type="journal article" date="2006" name="Science">
        <title>Phytophthora genome sequences uncover evolutionary origins and mechanisms of pathogenesis.</title>
        <authorList>
            <person name="Tyler B.M."/>
            <person name="Tripathy S."/>
            <person name="Zhang X."/>
            <person name="Dehal P."/>
            <person name="Jiang R.H."/>
            <person name="Aerts A."/>
            <person name="Arredondo F.D."/>
            <person name="Baxter L."/>
            <person name="Bensasson D."/>
            <person name="Beynon J.L."/>
            <person name="Chapman J."/>
            <person name="Damasceno C.M."/>
            <person name="Dorrance A.E."/>
            <person name="Dou D."/>
            <person name="Dickerman A.W."/>
            <person name="Dubchak I.L."/>
            <person name="Garbelotto M."/>
            <person name="Gijzen M."/>
            <person name="Gordon S.G."/>
            <person name="Govers F."/>
            <person name="Grunwald N.J."/>
            <person name="Huang W."/>
            <person name="Ivors K.L."/>
            <person name="Jones R.W."/>
            <person name="Kamoun S."/>
            <person name="Krampis K."/>
            <person name="Lamour K.H."/>
            <person name="Lee M.K."/>
            <person name="McDonald W.H."/>
            <person name="Medina M."/>
            <person name="Meijer H.J."/>
            <person name="Nordberg E.K."/>
            <person name="Maclean D.J."/>
            <person name="Ospina-Giraldo M.D."/>
            <person name="Morris P.F."/>
            <person name="Phuntumart V."/>
            <person name="Putnam N.H."/>
            <person name="Rash S."/>
            <person name="Rose J.K."/>
            <person name="Sakihama Y."/>
            <person name="Salamov A.A."/>
            <person name="Savidor A."/>
            <person name="Scheuring C.F."/>
            <person name="Smith B.M."/>
            <person name="Sobral B.W."/>
            <person name="Terry A."/>
            <person name="Torto-Alalibo T.A."/>
            <person name="Win J."/>
            <person name="Xu Z."/>
            <person name="Zhang H."/>
            <person name="Grigoriev I.V."/>
            <person name="Rokhsar D.S."/>
            <person name="Boore J.L."/>
        </authorList>
    </citation>
    <scope>NUCLEOTIDE SEQUENCE [LARGE SCALE GENOMIC DNA]</scope>
    <source>
        <strain evidence="8 9">P6497</strain>
    </source>
</reference>
<dbReference type="GO" id="GO:0005576">
    <property type="term" value="C:extracellular region"/>
    <property type="evidence" value="ECO:0007669"/>
    <property type="project" value="UniProtKB-SubCell"/>
</dbReference>
<dbReference type="EMBL" id="JH159161">
    <property type="protein sequence ID" value="EGZ08405.1"/>
    <property type="molecule type" value="Genomic_DNA"/>
</dbReference>
<keyword evidence="9" id="KW-1185">Reference proteome</keyword>
<comment type="subcellular location">
    <subcellularLocation>
        <location evidence="1">Host cell</location>
    </subcellularLocation>
    <subcellularLocation>
        <location evidence="2">Secreted</location>
    </subcellularLocation>
</comment>
<evidence type="ECO:0000256" key="6">
    <source>
        <dbReference type="ARBA" id="ARBA00023026"/>
    </source>
</evidence>
<proteinExistence type="inferred from homology"/>
<gene>
    <name evidence="8" type="ORF">PHYSODRAFT_424262</name>
</gene>
<dbReference type="InParanoid" id="G5A929"/>
<accession>G5A929</accession>
<protein>
    <recommendedName>
        <fullName evidence="7">RxLR effector PexRD54 WY domain-containing protein</fullName>
    </recommendedName>
</protein>
<comment type="similarity">
    <text evidence="3">Belongs to the RxLR effector family.</text>
</comment>
<dbReference type="Proteomes" id="UP000002640">
    <property type="component" value="Unassembled WGS sequence"/>
</dbReference>
<evidence type="ECO:0000256" key="1">
    <source>
        <dbReference type="ARBA" id="ARBA00004340"/>
    </source>
</evidence>
<feature type="non-terminal residue" evidence="8">
    <location>
        <position position="1"/>
    </location>
</feature>
<keyword evidence="5" id="KW-0732">Signal</keyword>
<sequence>LTAAKAEPTAAAFATKLESAMIRGWLNRRHKPNEVFTFLQLEKSGAKAFETPQFATWLNYLNAFNEKYPKKKTTMLQVMKAKYASDEGALALAKMVASVDDAGTPWSKVLKEELVTGWMDQPNHPENIFKMLKLDEAGDGLLSSPALATWVQYLKAFNKEYPRAQTTMIQTFTKSYGDEKLATMIQAAKKTPTTEKLAANLQTAQFKQWMAQGKTPDDVYKTVLKLESTSSPNADIWRAFYKAYDEAFPGKLFSFKP</sequence>
<evidence type="ECO:0000256" key="5">
    <source>
        <dbReference type="ARBA" id="ARBA00022729"/>
    </source>
</evidence>
<evidence type="ECO:0000313" key="9">
    <source>
        <dbReference type="Proteomes" id="UP000002640"/>
    </source>
</evidence>
<dbReference type="InterPro" id="IPR054463">
    <property type="entry name" value="PexRD54_WY"/>
</dbReference>
<evidence type="ECO:0000256" key="4">
    <source>
        <dbReference type="ARBA" id="ARBA00022525"/>
    </source>
</evidence>
<feature type="domain" description="RxLR effector PexRD54 WY" evidence="7">
    <location>
        <begin position="117"/>
        <end position="153"/>
    </location>
</feature>
<evidence type="ECO:0000256" key="3">
    <source>
        <dbReference type="ARBA" id="ARBA00010400"/>
    </source>
</evidence>
<dbReference type="RefSeq" id="XP_009536577.1">
    <property type="nucleotide sequence ID" value="XM_009538282.1"/>
</dbReference>